<reference evidence="1" key="1">
    <citation type="submission" date="2022-04" db="EMBL/GenBank/DDBJ databases">
        <title>Genome of the entomopathogenic fungus Entomophthora muscae.</title>
        <authorList>
            <person name="Elya C."/>
            <person name="Lovett B.R."/>
            <person name="Lee E."/>
            <person name="Macias A.M."/>
            <person name="Hajek A.E."/>
            <person name="De Bivort B.L."/>
            <person name="Kasson M.T."/>
            <person name="De Fine Licht H.H."/>
            <person name="Stajich J.E."/>
        </authorList>
    </citation>
    <scope>NUCLEOTIDE SEQUENCE</scope>
    <source>
        <strain evidence="1">Berkeley</strain>
    </source>
</reference>
<protein>
    <submittedName>
        <fullName evidence="1">Uncharacterized protein</fullName>
    </submittedName>
</protein>
<sequence>MSPKSNPKAAPNASKDNIDPPKAKKTVCYGKNTFKDPKAFSRARPKHLYPFSLVTEIVR</sequence>
<evidence type="ECO:0000313" key="2">
    <source>
        <dbReference type="Proteomes" id="UP001165960"/>
    </source>
</evidence>
<comment type="caution">
    <text evidence="1">The sequence shown here is derived from an EMBL/GenBank/DDBJ whole genome shotgun (WGS) entry which is preliminary data.</text>
</comment>
<name>A0ACC2TN19_9FUNG</name>
<evidence type="ECO:0000313" key="1">
    <source>
        <dbReference type="EMBL" id="KAJ9076033.1"/>
    </source>
</evidence>
<gene>
    <name evidence="1" type="ORF">DSO57_1030007</name>
</gene>
<accession>A0ACC2TN19</accession>
<dbReference type="EMBL" id="QTSX02002332">
    <property type="protein sequence ID" value="KAJ9076033.1"/>
    <property type="molecule type" value="Genomic_DNA"/>
</dbReference>
<keyword evidence="2" id="KW-1185">Reference proteome</keyword>
<proteinExistence type="predicted"/>
<organism evidence="1 2">
    <name type="scientific">Entomophthora muscae</name>
    <dbReference type="NCBI Taxonomy" id="34485"/>
    <lineage>
        <taxon>Eukaryota</taxon>
        <taxon>Fungi</taxon>
        <taxon>Fungi incertae sedis</taxon>
        <taxon>Zoopagomycota</taxon>
        <taxon>Entomophthoromycotina</taxon>
        <taxon>Entomophthoromycetes</taxon>
        <taxon>Entomophthorales</taxon>
        <taxon>Entomophthoraceae</taxon>
        <taxon>Entomophthora</taxon>
    </lineage>
</organism>
<dbReference type="Proteomes" id="UP001165960">
    <property type="component" value="Unassembled WGS sequence"/>
</dbReference>